<reference evidence="1 2" key="1">
    <citation type="submission" date="2015-11" db="EMBL/GenBank/DDBJ databases">
        <title>Expanding the genomic diversity of Burkholderia species for the development of highly accurate diagnostics.</title>
        <authorList>
            <person name="Sahl J."/>
            <person name="Keim P."/>
            <person name="Wagner D."/>
        </authorList>
    </citation>
    <scope>NUCLEOTIDE SEQUENCE [LARGE SCALE GENOMIC DNA]</scope>
    <source>
        <strain evidence="1 2">TSV85</strain>
    </source>
</reference>
<evidence type="ECO:0000313" key="1">
    <source>
        <dbReference type="EMBL" id="KVE23543.1"/>
    </source>
</evidence>
<keyword evidence="2" id="KW-1185">Reference proteome</keyword>
<dbReference type="EMBL" id="LOWA01000057">
    <property type="protein sequence ID" value="KVE23543.1"/>
    <property type="molecule type" value="Genomic_DNA"/>
</dbReference>
<dbReference type="Proteomes" id="UP000062788">
    <property type="component" value="Unassembled WGS sequence"/>
</dbReference>
<protein>
    <submittedName>
        <fullName evidence="1">Uncharacterized protein</fullName>
    </submittedName>
</protein>
<sequence length="63" mass="7069">MLTEKSAVSDDGILDASCELLKLCNCTPPNVSILTSQCAKEWNLDIRITSRVYLFKDTVEQTF</sequence>
<name>A0A118DLK2_9BURK</name>
<organism evidence="1 2">
    <name type="scientific">Burkholderia singularis</name>
    <dbReference type="NCBI Taxonomy" id="1503053"/>
    <lineage>
        <taxon>Bacteria</taxon>
        <taxon>Pseudomonadati</taxon>
        <taxon>Pseudomonadota</taxon>
        <taxon>Betaproteobacteria</taxon>
        <taxon>Burkholderiales</taxon>
        <taxon>Burkholderiaceae</taxon>
        <taxon>Burkholderia</taxon>
        <taxon>pseudomallei group</taxon>
    </lineage>
</organism>
<evidence type="ECO:0000313" key="2">
    <source>
        <dbReference type="Proteomes" id="UP000062788"/>
    </source>
</evidence>
<accession>A0A118DLK2</accession>
<gene>
    <name evidence="1" type="ORF">WS67_22975</name>
</gene>
<comment type="caution">
    <text evidence="1">The sequence shown here is derived from an EMBL/GenBank/DDBJ whole genome shotgun (WGS) entry which is preliminary data.</text>
</comment>
<proteinExistence type="predicted"/>
<dbReference type="AlphaFoldDB" id="A0A118DLK2"/>